<dbReference type="FunFam" id="3.40.140.10:FF:000008">
    <property type="entry name" value="Cytidine deaminase"/>
    <property type="match status" value="1"/>
</dbReference>
<comment type="catalytic activity">
    <reaction evidence="11 15">
        <text>cytidine + H2O + H(+) = uridine + NH4(+)</text>
        <dbReference type="Rhea" id="RHEA:16069"/>
        <dbReference type="ChEBI" id="CHEBI:15377"/>
        <dbReference type="ChEBI" id="CHEBI:15378"/>
        <dbReference type="ChEBI" id="CHEBI:16704"/>
        <dbReference type="ChEBI" id="CHEBI:17562"/>
        <dbReference type="ChEBI" id="CHEBI:28938"/>
        <dbReference type="EC" id="3.5.4.5"/>
    </reaction>
</comment>
<evidence type="ECO:0000313" key="17">
    <source>
        <dbReference type="EMBL" id="RUO57368.1"/>
    </source>
</evidence>
<comment type="function">
    <text evidence="2 15">This enzyme scavenges exogenous and endogenous cytidine and 2'-deoxycytidine for UMP synthesis.</text>
</comment>
<evidence type="ECO:0000256" key="4">
    <source>
        <dbReference type="ARBA" id="ARBA00012783"/>
    </source>
</evidence>
<evidence type="ECO:0000256" key="8">
    <source>
        <dbReference type="ARBA" id="ARBA00022833"/>
    </source>
</evidence>
<comment type="caution">
    <text evidence="17">The sequence shown here is derived from an EMBL/GenBank/DDBJ whole genome shotgun (WGS) entry which is preliminary data.</text>
</comment>
<organism evidence="17 18">
    <name type="scientific">Pseudidiomarina insulisalsae</name>
    <dbReference type="NCBI Taxonomy" id="575789"/>
    <lineage>
        <taxon>Bacteria</taxon>
        <taxon>Pseudomonadati</taxon>
        <taxon>Pseudomonadota</taxon>
        <taxon>Gammaproteobacteria</taxon>
        <taxon>Alteromonadales</taxon>
        <taxon>Idiomarinaceae</taxon>
        <taxon>Pseudidiomarina</taxon>
    </lineage>
</organism>
<dbReference type="GO" id="GO:0072527">
    <property type="term" value="P:pyrimidine-containing compound metabolic process"/>
    <property type="evidence" value="ECO:0007669"/>
    <property type="project" value="UniProtKB-ARBA"/>
</dbReference>
<comment type="cofactor">
    <cofactor evidence="1 14 15">
        <name>Zn(2+)</name>
        <dbReference type="ChEBI" id="CHEBI:29105"/>
    </cofactor>
</comment>
<keyword evidence="8 14" id="KW-0862">Zinc</keyword>
<evidence type="ECO:0000256" key="11">
    <source>
        <dbReference type="ARBA" id="ARBA00049558"/>
    </source>
</evidence>
<evidence type="ECO:0000256" key="2">
    <source>
        <dbReference type="ARBA" id="ARBA00003949"/>
    </source>
</evidence>
<dbReference type="GO" id="GO:0042802">
    <property type="term" value="F:identical protein binding"/>
    <property type="evidence" value="ECO:0007669"/>
    <property type="project" value="UniProtKB-ARBA"/>
</dbReference>
<evidence type="ECO:0000256" key="1">
    <source>
        <dbReference type="ARBA" id="ARBA00001947"/>
    </source>
</evidence>
<evidence type="ECO:0000256" key="6">
    <source>
        <dbReference type="ARBA" id="ARBA00022723"/>
    </source>
</evidence>
<dbReference type="InterPro" id="IPR006262">
    <property type="entry name" value="Cyt_deam_tetra"/>
</dbReference>
<feature type="domain" description="CMP/dCMP-type deaminase" evidence="16">
    <location>
        <begin position="6"/>
        <end position="134"/>
    </location>
</feature>
<reference evidence="18" key="1">
    <citation type="journal article" date="2018" name="Front. Microbiol.">
        <title>Genome-Based Analysis Reveals the Taxonomy and Diversity of the Family Idiomarinaceae.</title>
        <authorList>
            <person name="Liu Y."/>
            <person name="Lai Q."/>
            <person name="Shao Z."/>
        </authorList>
    </citation>
    <scope>NUCLEOTIDE SEQUENCE [LARGE SCALE GENOMIC DNA]</scope>
    <source>
        <strain evidence="18">CVS-6</strain>
    </source>
</reference>
<dbReference type="PANTHER" id="PTHR11644:SF2">
    <property type="entry name" value="CYTIDINE DEAMINASE"/>
    <property type="match status" value="1"/>
</dbReference>
<comment type="similarity">
    <text evidence="3 15">Belongs to the cytidine and deoxycytidylate deaminase family.</text>
</comment>
<evidence type="ECO:0000256" key="12">
    <source>
        <dbReference type="PIRSR" id="PIRSR606262-1"/>
    </source>
</evidence>
<keyword evidence="7 15" id="KW-0378">Hydrolase</keyword>
<comment type="catalytic activity">
    <reaction evidence="10 15">
        <text>2'-deoxycytidine + H2O + H(+) = 2'-deoxyuridine + NH4(+)</text>
        <dbReference type="Rhea" id="RHEA:13433"/>
        <dbReference type="ChEBI" id="CHEBI:15377"/>
        <dbReference type="ChEBI" id="CHEBI:15378"/>
        <dbReference type="ChEBI" id="CHEBI:15698"/>
        <dbReference type="ChEBI" id="CHEBI:16450"/>
        <dbReference type="ChEBI" id="CHEBI:28938"/>
        <dbReference type="EC" id="3.5.4.5"/>
    </reaction>
</comment>
<evidence type="ECO:0000256" key="3">
    <source>
        <dbReference type="ARBA" id="ARBA00006576"/>
    </source>
</evidence>
<dbReference type="SUPFAM" id="SSF53927">
    <property type="entry name" value="Cytidine deaminase-like"/>
    <property type="match status" value="1"/>
</dbReference>
<feature type="binding site" evidence="14">
    <location>
        <position position="58"/>
    </location>
    <ligand>
        <name>Zn(2+)</name>
        <dbReference type="ChEBI" id="CHEBI:29105"/>
        <note>catalytic</note>
    </ligand>
</feature>
<dbReference type="InterPro" id="IPR016192">
    <property type="entry name" value="APOBEC/CMP_deaminase_Zn-bd"/>
</dbReference>
<dbReference type="Proteomes" id="UP000288259">
    <property type="component" value="Unassembled WGS sequence"/>
</dbReference>
<accession>A0A432Y8Q7</accession>
<dbReference type="Gene3D" id="3.40.140.10">
    <property type="entry name" value="Cytidine Deaminase, domain 2"/>
    <property type="match status" value="1"/>
</dbReference>
<evidence type="ECO:0000256" key="7">
    <source>
        <dbReference type="ARBA" id="ARBA00022801"/>
    </source>
</evidence>
<dbReference type="PANTHER" id="PTHR11644">
    <property type="entry name" value="CYTIDINE DEAMINASE"/>
    <property type="match status" value="1"/>
</dbReference>
<sequence length="142" mass="15504">MSKSISQIEFLREHAKQASQKAYAPYSQFHVGAALLMRSGEVVTGCNVENASYGLSNCAERTAVFNAVAQGYDPADIAAVAIYTATEKACAPCGACRQVLAEFLQPGTMISSTSERQLRQWSIEELLPDGFEFDIEAYRKPL</sequence>
<dbReference type="GO" id="GO:0005829">
    <property type="term" value="C:cytosol"/>
    <property type="evidence" value="ECO:0007669"/>
    <property type="project" value="TreeGrafter"/>
</dbReference>
<keyword evidence="18" id="KW-1185">Reference proteome</keyword>
<feature type="active site" description="Proton donor" evidence="12">
    <location>
        <position position="60"/>
    </location>
</feature>
<name>A0A432Y8Q7_9GAMM</name>
<evidence type="ECO:0000256" key="5">
    <source>
        <dbReference type="ARBA" id="ARBA00018266"/>
    </source>
</evidence>
<dbReference type="EC" id="3.5.4.5" evidence="4 15"/>
<dbReference type="GO" id="GO:0055086">
    <property type="term" value="P:nucleobase-containing small molecule metabolic process"/>
    <property type="evidence" value="ECO:0007669"/>
    <property type="project" value="UniProtKB-ARBA"/>
</dbReference>
<dbReference type="OrthoDB" id="9795347at2"/>
<feature type="binding site" evidence="14">
    <location>
        <position position="93"/>
    </location>
    <ligand>
        <name>Zn(2+)</name>
        <dbReference type="ChEBI" id="CHEBI:29105"/>
        <note>catalytic</note>
    </ligand>
</feature>
<dbReference type="GO" id="GO:0008270">
    <property type="term" value="F:zinc ion binding"/>
    <property type="evidence" value="ECO:0007669"/>
    <property type="project" value="UniProtKB-UniRule"/>
</dbReference>
<evidence type="ECO:0000259" key="16">
    <source>
        <dbReference type="PROSITE" id="PS51747"/>
    </source>
</evidence>
<dbReference type="NCBIfam" id="NF004064">
    <property type="entry name" value="PRK05578.1"/>
    <property type="match status" value="1"/>
</dbReference>
<dbReference type="AlphaFoldDB" id="A0A432Y8Q7"/>
<dbReference type="PROSITE" id="PS00903">
    <property type="entry name" value="CYT_DCMP_DEAMINASES_1"/>
    <property type="match status" value="1"/>
</dbReference>
<evidence type="ECO:0000256" key="15">
    <source>
        <dbReference type="RuleBase" id="RU364006"/>
    </source>
</evidence>
<proteinExistence type="inferred from homology"/>
<evidence type="ECO:0000313" key="18">
    <source>
        <dbReference type="Proteomes" id="UP000288259"/>
    </source>
</evidence>
<dbReference type="InterPro" id="IPR016193">
    <property type="entry name" value="Cytidine_deaminase-like"/>
</dbReference>
<evidence type="ECO:0000256" key="13">
    <source>
        <dbReference type="PIRSR" id="PIRSR606262-2"/>
    </source>
</evidence>
<evidence type="ECO:0000256" key="10">
    <source>
        <dbReference type="ARBA" id="ARBA00049252"/>
    </source>
</evidence>
<dbReference type="GO" id="GO:0004126">
    <property type="term" value="F:cytidine deaminase activity"/>
    <property type="evidence" value="ECO:0007669"/>
    <property type="project" value="UniProtKB-UniRule"/>
</dbReference>
<keyword evidence="6 14" id="KW-0479">Metal-binding</keyword>
<dbReference type="NCBIfam" id="TIGR01354">
    <property type="entry name" value="cyt_deam_tetra"/>
    <property type="match status" value="1"/>
</dbReference>
<dbReference type="InterPro" id="IPR002125">
    <property type="entry name" value="CMP_dCMP_dom"/>
</dbReference>
<dbReference type="Pfam" id="PF00383">
    <property type="entry name" value="dCMP_cyt_deam_1"/>
    <property type="match status" value="1"/>
</dbReference>
<feature type="binding site" evidence="13">
    <location>
        <begin position="47"/>
        <end position="53"/>
    </location>
    <ligand>
        <name>substrate</name>
    </ligand>
</feature>
<dbReference type="PROSITE" id="PS51747">
    <property type="entry name" value="CYT_DCMP_DEAMINASES_2"/>
    <property type="match status" value="1"/>
</dbReference>
<protein>
    <recommendedName>
        <fullName evidence="5 15">Cytidine deaminase</fullName>
        <ecNumber evidence="4 15">3.5.4.5</ecNumber>
    </recommendedName>
    <alternativeName>
        <fullName evidence="9 15">Cytidine aminohydrolase</fullName>
    </alternativeName>
</protein>
<dbReference type="EMBL" id="PIPY01000015">
    <property type="protein sequence ID" value="RUO57368.1"/>
    <property type="molecule type" value="Genomic_DNA"/>
</dbReference>
<evidence type="ECO:0000256" key="14">
    <source>
        <dbReference type="PIRSR" id="PIRSR606262-3"/>
    </source>
</evidence>
<evidence type="ECO:0000256" key="9">
    <source>
        <dbReference type="ARBA" id="ARBA00032005"/>
    </source>
</evidence>
<dbReference type="InterPro" id="IPR050202">
    <property type="entry name" value="Cyt/Deoxycyt_deaminase"/>
</dbReference>
<gene>
    <name evidence="17" type="ORF">CWI71_11715</name>
</gene>
<dbReference type="CDD" id="cd01283">
    <property type="entry name" value="cytidine_deaminase"/>
    <property type="match status" value="1"/>
</dbReference>
<feature type="binding site" evidence="14">
    <location>
        <position position="96"/>
    </location>
    <ligand>
        <name>Zn(2+)</name>
        <dbReference type="ChEBI" id="CHEBI:29105"/>
        <note>catalytic</note>
    </ligand>
</feature>